<feature type="transmembrane region" description="Helical" evidence="2">
    <location>
        <begin position="408"/>
        <end position="428"/>
    </location>
</feature>
<dbReference type="EMBL" id="CAACVS010000516">
    <property type="protein sequence ID" value="VEU43107.1"/>
    <property type="molecule type" value="Genomic_DNA"/>
</dbReference>
<sequence>MHSLVVRRLVPLDRMPGLHEGPLEAPGVVPPVELHHATDPHPVDAAVQPGALVVQVLDGGPLPAEDLRQALDAPRPVRDLRGKAAQPGVGSQAPLQDPAQDRRVDVSAAEGDHDVLSDNLRPPGEGSSRQQRRQPGGPPALDDDLFVLDQAQDREADGPLVDQDAFVHVLPRQSKGVGADLRDREPVRQRRLVLVLVSASAGRRNVKGVALPQGFRVRRTALRFHANHPGTGLEGLDRTRYPRNQPGAAHRDHHDVGVRNVLDDFHSDRAGARHDRRVVVANGGTELPAPVYLEEGCHRWHDHRDRNPELLSVVGQRESVVSRRGSNHSGRLLLLEQRKNGVSCPSFLEASRELVYLGFEENVGPAEFREEKGLGAFRAPDSTSDGNHRPRDVSKVDQAIWRGVRSCFAAVLARVFLFLFLLAVISGLGGWRLVVVLGRLFCWMQNFFGTATDGILVAWLFGLDLDRAVAVAVAVAVALAVAEAIIVTNDSRSC</sequence>
<accession>A0A448ZM49</accession>
<evidence type="ECO:0000256" key="1">
    <source>
        <dbReference type="SAM" id="MobiDB-lite"/>
    </source>
</evidence>
<name>A0A448ZM49_9STRA</name>
<feature type="compositionally biased region" description="Basic and acidic residues" evidence="1">
    <location>
        <begin position="99"/>
        <end position="116"/>
    </location>
</feature>
<feature type="transmembrane region" description="Helical" evidence="2">
    <location>
        <begin position="468"/>
        <end position="488"/>
    </location>
</feature>
<evidence type="ECO:0000313" key="3">
    <source>
        <dbReference type="EMBL" id="VEU43107.1"/>
    </source>
</evidence>
<dbReference type="Proteomes" id="UP000291116">
    <property type="component" value="Unassembled WGS sequence"/>
</dbReference>
<reference evidence="3 4" key="1">
    <citation type="submission" date="2019-01" db="EMBL/GenBank/DDBJ databases">
        <authorList>
            <person name="Ferrante I. M."/>
        </authorList>
    </citation>
    <scope>NUCLEOTIDE SEQUENCE [LARGE SCALE GENOMIC DNA]</scope>
    <source>
        <strain evidence="3 4">B856</strain>
    </source>
</reference>
<organism evidence="3 4">
    <name type="scientific">Pseudo-nitzschia multistriata</name>
    <dbReference type="NCBI Taxonomy" id="183589"/>
    <lineage>
        <taxon>Eukaryota</taxon>
        <taxon>Sar</taxon>
        <taxon>Stramenopiles</taxon>
        <taxon>Ochrophyta</taxon>
        <taxon>Bacillariophyta</taxon>
        <taxon>Bacillariophyceae</taxon>
        <taxon>Bacillariophycidae</taxon>
        <taxon>Bacillariales</taxon>
        <taxon>Bacillariaceae</taxon>
        <taxon>Pseudo-nitzschia</taxon>
    </lineage>
</organism>
<keyword evidence="2" id="KW-1133">Transmembrane helix</keyword>
<dbReference type="AlphaFoldDB" id="A0A448ZM49"/>
<feature type="region of interest" description="Disordered" evidence="1">
    <location>
        <begin position="81"/>
        <end position="143"/>
    </location>
</feature>
<proteinExistence type="predicted"/>
<feature type="transmembrane region" description="Helical" evidence="2">
    <location>
        <begin position="440"/>
        <end position="462"/>
    </location>
</feature>
<keyword evidence="2" id="KW-0472">Membrane</keyword>
<keyword evidence="4" id="KW-1185">Reference proteome</keyword>
<protein>
    <submittedName>
        <fullName evidence="3">Uncharacterized protein</fullName>
    </submittedName>
</protein>
<evidence type="ECO:0000256" key="2">
    <source>
        <dbReference type="SAM" id="Phobius"/>
    </source>
</evidence>
<gene>
    <name evidence="3" type="ORF">PSNMU_V1.4_AUG-EV-PASAV3_0101140</name>
</gene>
<keyword evidence="2" id="KW-0812">Transmembrane</keyword>
<evidence type="ECO:0000313" key="4">
    <source>
        <dbReference type="Proteomes" id="UP000291116"/>
    </source>
</evidence>